<name>A0A839AK87_9HYPH</name>
<dbReference type="EMBL" id="JACFXV010000059">
    <property type="protein sequence ID" value="MBA5778219.1"/>
    <property type="molecule type" value="Genomic_DNA"/>
</dbReference>
<sequence>MTAALPVTIDAAATLCHRRKVADRRVRLELLVEDYTVDAQAAYDVGDPGLGKALERNAGRIRAKAKSLSRRNDGR</sequence>
<dbReference type="RefSeq" id="WP_182166151.1">
    <property type="nucleotide sequence ID" value="NZ_JACFXV010000058.1"/>
</dbReference>
<organism evidence="4 5">
    <name type="scientific">Stappia albiluteola</name>
    <dbReference type="NCBI Taxonomy" id="2758565"/>
    <lineage>
        <taxon>Bacteria</taxon>
        <taxon>Pseudomonadati</taxon>
        <taxon>Pseudomonadota</taxon>
        <taxon>Alphaproteobacteria</taxon>
        <taxon>Hyphomicrobiales</taxon>
        <taxon>Stappiaceae</taxon>
        <taxon>Stappia</taxon>
    </lineage>
</organism>
<evidence type="ECO:0000313" key="1">
    <source>
        <dbReference type="EMBL" id="MBA5778159.1"/>
    </source>
</evidence>
<evidence type="ECO:0000313" key="3">
    <source>
        <dbReference type="EMBL" id="MBA5778233.1"/>
    </source>
</evidence>
<dbReference type="AlphaFoldDB" id="A0A839AK87"/>
<dbReference type="Proteomes" id="UP000541109">
    <property type="component" value="Unassembled WGS sequence"/>
</dbReference>
<evidence type="ECO:0000313" key="4">
    <source>
        <dbReference type="EMBL" id="MBA5779555.1"/>
    </source>
</evidence>
<gene>
    <name evidence="1" type="ORF">H2509_13600</name>
    <name evidence="2" type="ORF">H2509_13910</name>
    <name evidence="3" type="ORF">H2509_13980</name>
    <name evidence="4" type="ORF">H2509_20685</name>
</gene>
<keyword evidence="5" id="KW-1185">Reference proteome</keyword>
<evidence type="ECO:0000313" key="5">
    <source>
        <dbReference type="Proteomes" id="UP000541109"/>
    </source>
</evidence>
<evidence type="ECO:0000313" key="2">
    <source>
        <dbReference type="EMBL" id="MBA5778219.1"/>
    </source>
</evidence>
<comment type="caution">
    <text evidence="4">The sequence shown here is derived from an EMBL/GenBank/DDBJ whole genome shotgun (WGS) entry which is preliminary data.</text>
</comment>
<proteinExistence type="predicted"/>
<dbReference type="EMBL" id="JACFXV010000060">
    <property type="protein sequence ID" value="MBA5778233.1"/>
    <property type="molecule type" value="Genomic_DNA"/>
</dbReference>
<dbReference type="EMBL" id="JACFXV010000058">
    <property type="protein sequence ID" value="MBA5778159.1"/>
    <property type="molecule type" value="Genomic_DNA"/>
</dbReference>
<dbReference type="EMBL" id="JACFXV010000070">
    <property type="protein sequence ID" value="MBA5779555.1"/>
    <property type="molecule type" value="Genomic_DNA"/>
</dbReference>
<accession>A0A839AK87</accession>
<reference evidence="4 5" key="1">
    <citation type="submission" date="2020-07" db="EMBL/GenBank/DDBJ databases">
        <title>Stappia sp., F7233, whole genome shotgun sequencing project.</title>
        <authorList>
            <person name="Jiang S."/>
            <person name="Liu Z.W."/>
            <person name="Du Z.J."/>
        </authorList>
    </citation>
    <scope>NUCLEOTIDE SEQUENCE [LARGE SCALE GENOMIC DNA]</scope>
    <source>
        <strain evidence="4 5">F7233</strain>
    </source>
</reference>
<protein>
    <submittedName>
        <fullName evidence="4">Uncharacterized protein</fullName>
    </submittedName>
</protein>